<accession>A0A154NW14</accession>
<gene>
    <name evidence="2" type="ORF">WN55_01768</name>
</gene>
<dbReference type="AlphaFoldDB" id="A0A154NW14"/>
<evidence type="ECO:0000259" key="1">
    <source>
        <dbReference type="Pfam" id="PF16087"/>
    </source>
</evidence>
<keyword evidence="3" id="KW-1185">Reference proteome</keyword>
<protein>
    <recommendedName>
        <fullName evidence="1">DUF4817 domain-containing protein</fullName>
    </recommendedName>
</protein>
<dbReference type="InterPro" id="IPR032135">
    <property type="entry name" value="DUF4817"/>
</dbReference>
<dbReference type="Proteomes" id="UP000076502">
    <property type="component" value="Unassembled WGS sequence"/>
</dbReference>
<reference evidence="2 3" key="1">
    <citation type="submission" date="2015-07" db="EMBL/GenBank/DDBJ databases">
        <title>The genome of Dufourea novaeangliae.</title>
        <authorList>
            <person name="Pan H."/>
            <person name="Kapheim K."/>
        </authorList>
    </citation>
    <scope>NUCLEOTIDE SEQUENCE [LARGE SCALE GENOMIC DNA]</scope>
    <source>
        <strain evidence="2">0120121106</strain>
        <tissue evidence="2">Whole body</tissue>
    </source>
</reference>
<dbReference type="PANTHER" id="PTHR47326:SF1">
    <property type="entry name" value="HTH PSQ-TYPE DOMAIN-CONTAINING PROTEIN"/>
    <property type="match status" value="1"/>
</dbReference>
<dbReference type="Pfam" id="PF16087">
    <property type="entry name" value="DUF4817"/>
    <property type="match status" value="1"/>
</dbReference>
<dbReference type="InterPro" id="IPR036397">
    <property type="entry name" value="RNaseH_sf"/>
</dbReference>
<name>A0A154NW14_DUFNO</name>
<sequence>MLLIYSECQQNSLRGKNLYAERYPHRSQPSRRTFKNVCDKLKETGSLSVRKSERRKRVTNEENEIGVLASVVKNPHIKSRRIEREFGISRWSVNVWCVITGDKIVGPHFINGNLIGNIYANFIKDTLGPLLEELPLFTRHTMWYQHDGCPTHYSLIARWELDEKFLNRRSGRGGPISWPARSPDLTPLDYFLCKIKCKQQCYNRELLQPVRQYVLTL</sequence>
<proteinExistence type="predicted"/>
<dbReference type="PANTHER" id="PTHR47326">
    <property type="entry name" value="TRANSPOSABLE ELEMENT TC3 TRANSPOSASE-LIKE PROTEIN"/>
    <property type="match status" value="1"/>
</dbReference>
<dbReference type="GO" id="GO:0003676">
    <property type="term" value="F:nucleic acid binding"/>
    <property type="evidence" value="ECO:0007669"/>
    <property type="project" value="InterPro"/>
</dbReference>
<organism evidence="2 3">
    <name type="scientific">Dufourea novaeangliae</name>
    <name type="common">Sweat bee</name>
    <dbReference type="NCBI Taxonomy" id="178035"/>
    <lineage>
        <taxon>Eukaryota</taxon>
        <taxon>Metazoa</taxon>
        <taxon>Ecdysozoa</taxon>
        <taxon>Arthropoda</taxon>
        <taxon>Hexapoda</taxon>
        <taxon>Insecta</taxon>
        <taxon>Pterygota</taxon>
        <taxon>Neoptera</taxon>
        <taxon>Endopterygota</taxon>
        <taxon>Hymenoptera</taxon>
        <taxon>Apocrita</taxon>
        <taxon>Aculeata</taxon>
        <taxon>Apoidea</taxon>
        <taxon>Anthophila</taxon>
        <taxon>Halictidae</taxon>
        <taxon>Rophitinae</taxon>
        <taxon>Dufourea</taxon>
    </lineage>
</organism>
<dbReference type="EMBL" id="KQ434771">
    <property type="protein sequence ID" value="KZC03837.1"/>
    <property type="molecule type" value="Genomic_DNA"/>
</dbReference>
<feature type="domain" description="DUF4817" evidence="1">
    <location>
        <begin position="1"/>
        <end position="47"/>
    </location>
</feature>
<dbReference type="Gene3D" id="3.30.420.10">
    <property type="entry name" value="Ribonuclease H-like superfamily/Ribonuclease H"/>
    <property type="match status" value="1"/>
</dbReference>
<evidence type="ECO:0000313" key="3">
    <source>
        <dbReference type="Proteomes" id="UP000076502"/>
    </source>
</evidence>
<evidence type="ECO:0000313" key="2">
    <source>
        <dbReference type="EMBL" id="KZC03837.1"/>
    </source>
</evidence>